<accession>A0ABU8UP82</accession>
<name>A0ABU8UP82_9ACTN</name>
<gene>
    <name evidence="1" type="ORF">WKI71_23840</name>
</gene>
<evidence type="ECO:0000313" key="1">
    <source>
        <dbReference type="EMBL" id="MEJ8670358.1"/>
    </source>
</evidence>
<organism evidence="1 2">
    <name type="scientific">Streptomyces machairae</name>
    <dbReference type="NCBI Taxonomy" id="3134109"/>
    <lineage>
        <taxon>Bacteria</taxon>
        <taxon>Bacillati</taxon>
        <taxon>Actinomycetota</taxon>
        <taxon>Actinomycetes</taxon>
        <taxon>Kitasatosporales</taxon>
        <taxon>Streptomycetaceae</taxon>
        <taxon>Streptomyces</taxon>
    </lineage>
</organism>
<evidence type="ECO:0000313" key="2">
    <source>
        <dbReference type="Proteomes" id="UP001376459"/>
    </source>
</evidence>
<sequence length="131" mass="15234">MFTWLAGAQSRAHAEKMVRASREAERQARLTQERREAYFAALRVLDLERRRAKYKNQGKAEKLQQIETYWTKGKRIEMTTDALNALYAFGSAEVQHRATEWSAAVEEGDHEVMREVVAQFREQMRSELQGG</sequence>
<dbReference type="Proteomes" id="UP001376459">
    <property type="component" value="Unassembled WGS sequence"/>
</dbReference>
<protein>
    <submittedName>
        <fullName evidence="1">Uncharacterized protein</fullName>
    </submittedName>
</protein>
<dbReference type="EMBL" id="JBBKAK010000001">
    <property type="protein sequence ID" value="MEJ8670358.1"/>
    <property type="molecule type" value="Genomic_DNA"/>
</dbReference>
<reference evidence="1 2" key="1">
    <citation type="submission" date="2024-03" db="EMBL/GenBank/DDBJ databases">
        <title>Novel Streptomyces species of biotechnological and ecological value are a feature of Machair soil.</title>
        <authorList>
            <person name="Prole J.R."/>
            <person name="Goodfellow M."/>
            <person name="Allenby N."/>
            <person name="Ward A.C."/>
        </authorList>
    </citation>
    <scope>NUCLEOTIDE SEQUENCE [LARGE SCALE GENOMIC DNA]</scope>
    <source>
        <strain evidence="1 2">MS1.AVA.1</strain>
    </source>
</reference>
<proteinExistence type="predicted"/>
<keyword evidence="2" id="KW-1185">Reference proteome</keyword>
<comment type="caution">
    <text evidence="1">The sequence shown here is derived from an EMBL/GenBank/DDBJ whole genome shotgun (WGS) entry which is preliminary data.</text>
</comment>